<gene>
    <name evidence="1" type="ORF">A245_20201</name>
</gene>
<organism evidence="1 2">
    <name type="scientific">Pseudomonas syringae pv. actinidiae ICMP 19096</name>
    <dbReference type="NCBI Taxonomy" id="1194405"/>
    <lineage>
        <taxon>Bacteria</taxon>
        <taxon>Pseudomonadati</taxon>
        <taxon>Pseudomonadota</taxon>
        <taxon>Gammaproteobacteria</taxon>
        <taxon>Pseudomonadales</taxon>
        <taxon>Pseudomonadaceae</taxon>
        <taxon>Pseudomonas</taxon>
        <taxon>Pseudomonas syringae</taxon>
    </lineage>
</organism>
<feature type="non-terminal residue" evidence="1">
    <location>
        <position position="1"/>
    </location>
</feature>
<keyword evidence="1" id="KW-0255">Endonuclease</keyword>
<dbReference type="GO" id="GO:0004519">
    <property type="term" value="F:endonuclease activity"/>
    <property type="evidence" value="ECO:0007669"/>
    <property type="project" value="UniProtKB-KW"/>
</dbReference>
<comment type="caution">
    <text evidence="1">The sequence shown here is derived from an EMBL/GenBank/DDBJ whole genome shotgun (WGS) entry which is preliminary data.</text>
</comment>
<reference evidence="1 2" key="1">
    <citation type="journal article" date="2013" name="PLoS Pathog.">
        <title>Genomic analysis of the Kiwifruit pathogen Pseudomonas syringae pv. actinidiae provides insight into the origins of an emergent plant disease.</title>
        <authorList>
            <person name="McCann H.C."/>
            <person name="Rikkerink E.H."/>
            <person name="Bertels F."/>
            <person name="Fiers M."/>
            <person name="Lu A."/>
            <person name="Rees-George J."/>
            <person name="Andersen M.T."/>
            <person name="Gleave A.P."/>
            <person name="Haubold B."/>
            <person name="Wohlers M.W."/>
            <person name="Guttman D.S."/>
            <person name="Wang P.W."/>
            <person name="Straub C."/>
            <person name="Vanneste J.L."/>
            <person name="Rainey P.B."/>
            <person name="Templeton M.D."/>
        </authorList>
    </citation>
    <scope>NUCLEOTIDE SEQUENCE [LARGE SCALE GENOMIC DNA]</scope>
    <source>
        <strain evidence="1 2">ICMP 19096</strain>
    </source>
</reference>
<dbReference type="AlphaFoldDB" id="A0A656JWQ0"/>
<keyword evidence="1" id="KW-0540">Nuclease</keyword>
<protein>
    <submittedName>
        <fullName evidence="1">DNA/RNA non-specific endonuclease</fullName>
    </submittedName>
</protein>
<evidence type="ECO:0000313" key="1">
    <source>
        <dbReference type="EMBL" id="EPN57912.1"/>
    </source>
</evidence>
<dbReference type="Proteomes" id="UP000018849">
    <property type="component" value="Unassembled WGS sequence"/>
</dbReference>
<accession>A0A656JWQ0</accession>
<name>A0A656JWQ0_PSESF</name>
<dbReference type="EMBL" id="AOKF01001715">
    <property type="protein sequence ID" value="EPN57912.1"/>
    <property type="molecule type" value="Genomic_DNA"/>
</dbReference>
<proteinExistence type="predicted"/>
<keyword evidence="1" id="KW-0378">Hydrolase</keyword>
<evidence type="ECO:0000313" key="2">
    <source>
        <dbReference type="Proteomes" id="UP000018849"/>
    </source>
</evidence>
<sequence length="27" mass="3149">YDGFSNEERLTGTRIEARIRGPQDIRV</sequence>